<organism evidence="1 2">
    <name type="scientific">Pelobates cultripes</name>
    <name type="common">Western spadefoot toad</name>
    <dbReference type="NCBI Taxonomy" id="61616"/>
    <lineage>
        <taxon>Eukaryota</taxon>
        <taxon>Metazoa</taxon>
        <taxon>Chordata</taxon>
        <taxon>Craniata</taxon>
        <taxon>Vertebrata</taxon>
        <taxon>Euteleostomi</taxon>
        <taxon>Amphibia</taxon>
        <taxon>Batrachia</taxon>
        <taxon>Anura</taxon>
        <taxon>Pelobatoidea</taxon>
        <taxon>Pelobatidae</taxon>
        <taxon>Pelobates</taxon>
    </lineage>
</organism>
<dbReference type="Proteomes" id="UP001295444">
    <property type="component" value="Chromosome 04"/>
</dbReference>
<sequence length="246" mass="28915">IHVDVQKFIRNMSLKRFFIRKKSENPRNFENTQAHEQNPLKRFKPPSTFCPYDKGSQLEVFNQMVLRDLDRFTKKREFCNNLTKKEMGILNQLKDRDDIIIKNADKGGAIVVMSVEFYLEEAYGILGDKNTYTKLHGNPNQDFKGALEIMLKSALKDDIIDLQVYTFLYHESPRIPKNAFSIQRILKKHWSILQQDEYLGPELPDRPQAIYRKGRNFASYLTSSLFTQKRGRSYTRKGFYTCGHCK</sequence>
<feature type="non-terminal residue" evidence="1">
    <location>
        <position position="1"/>
    </location>
</feature>
<reference evidence="1" key="1">
    <citation type="submission" date="2022-03" db="EMBL/GenBank/DDBJ databases">
        <authorList>
            <person name="Alioto T."/>
            <person name="Alioto T."/>
            <person name="Gomez Garrido J."/>
        </authorList>
    </citation>
    <scope>NUCLEOTIDE SEQUENCE</scope>
</reference>
<name>A0AAD1RYM9_PELCU</name>
<accession>A0AAD1RYM9</accession>
<evidence type="ECO:0000313" key="2">
    <source>
        <dbReference type="Proteomes" id="UP001295444"/>
    </source>
</evidence>
<gene>
    <name evidence="1" type="ORF">PECUL_23A006176</name>
</gene>
<proteinExistence type="predicted"/>
<dbReference type="EMBL" id="OW240915">
    <property type="protein sequence ID" value="CAH2283902.1"/>
    <property type="molecule type" value="Genomic_DNA"/>
</dbReference>
<keyword evidence="2" id="KW-1185">Reference proteome</keyword>
<feature type="non-terminal residue" evidence="1">
    <location>
        <position position="246"/>
    </location>
</feature>
<protein>
    <submittedName>
        <fullName evidence="1">Uncharacterized protein</fullName>
    </submittedName>
</protein>
<evidence type="ECO:0000313" key="1">
    <source>
        <dbReference type="EMBL" id="CAH2283902.1"/>
    </source>
</evidence>
<dbReference type="AlphaFoldDB" id="A0AAD1RYM9"/>